<dbReference type="GO" id="GO:0000723">
    <property type="term" value="P:telomere maintenance"/>
    <property type="evidence" value="ECO:0007669"/>
    <property type="project" value="InterPro"/>
</dbReference>
<keyword evidence="1" id="KW-0233">DNA recombination</keyword>
<dbReference type="GO" id="GO:0006281">
    <property type="term" value="P:DNA repair"/>
    <property type="evidence" value="ECO:0007669"/>
    <property type="project" value="UniProtKB-KW"/>
</dbReference>
<accession>A0A0G4E8Y6</accession>
<comment type="similarity">
    <text evidence="1">Belongs to the helicase family.</text>
</comment>
<dbReference type="Pfam" id="PF05970">
    <property type="entry name" value="PIF1"/>
    <property type="match status" value="1"/>
</dbReference>
<dbReference type="OrthoDB" id="10053386at2759"/>
<dbReference type="OMA" id="VMCELAM"/>
<dbReference type="InParanoid" id="A0A0G4E8Y6"/>
<reference evidence="3 4" key="1">
    <citation type="submission" date="2014-11" db="EMBL/GenBank/DDBJ databases">
        <authorList>
            <person name="Zhu J."/>
            <person name="Qi W."/>
            <person name="Song R."/>
        </authorList>
    </citation>
    <scope>NUCLEOTIDE SEQUENCE [LARGE SCALE GENOMIC DNA]</scope>
</reference>
<comment type="catalytic activity">
    <reaction evidence="1">
        <text>ATP + H2O = ADP + phosphate + H(+)</text>
        <dbReference type="Rhea" id="RHEA:13065"/>
        <dbReference type="ChEBI" id="CHEBI:15377"/>
        <dbReference type="ChEBI" id="CHEBI:15378"/>
        <dbReference type="ChEBI" id="CHEBI:30616"/>
        <dbReference type="ChEBI" id="CHEBI:43474"/>
        <dbReference type="ChEBI" id="CHEBI:456216"/>
        <dbReference type="EC" id="5.6.2.3"/>
    </reaction>
</comment>
<evidence type="ECO:0000313" key="4">
    <source>
        <dbReference type="Proteomes" id="UP000041254"/>
    </source>
</evidence>
<dbReference type="GO" id="GO:0016887">
    <property type="term" value="F:ATP hydrolysis activity"/>
    <property type="evidence" value="ECO:0007669"/>
    <property type="project" value="RHEA"/>
</dbReference>
<proteinExistence type="inferred from homology"/>
<dbReference type="EMBL" id="CDMY01000013">
    <property type="protein sequence ID" value="CEL91666.1"/>
    <property type="molecule type" value="Genomic_DNA"/>
</dbReference>
<dbReference type="PhylomeDB" id="A0A0G4E8Y6"/>
<evidence type="ECO:0000256" key="1">
    <source>
        <dbReference type="RuleBase" id="RU363044"/>
    </source>
</evidence>
<feature type="domain" description="DNA helicase Pif1-like DEAD-box helicase" evidence="2">
    <location>
        <begin position="144"/>
        <end position="276"/>
    </location>
</feature>
<dbReference type="STRING" id="1169540.A0A0G4E8Y6"/>
<keyword evidence="1" id="KW-0067">ATP-binding</keyword>
<dbReference type="SUPFAM" id="SSF52540">
    <property type="entry name" value="P-loop containing nucleoside triphosphate hydrolases"/>
    <property type="match status" value="1"/>
</dbReference>
<evidence type="ECO:0000313" key="3">
    <source>
        <dbReference type="EMBL" id="CEL91666.1"/>
    </source>
</evidence>
<dbReference type="GO" id="GO:0005524">
    <property type="term" value="F:ATP binding"/>
    <property type="evidence" value="ECO:0007669"/>
    <property type="project" value="UniProtKB-KW"/>
</dbReference>
<gene>
    <name evidence="3" type="ORF">Vbra_10818</name>
</gene>
<dbReference type="GO" id="GO:0006310">
    <property type="term" value="P:DNA recombination"/>
    <property type="evidence" value="ECO:0007669"/>
    <property type="project" value="UniProtKB-KW"/>
</dbReference>
<keyword evidence="1" id="KW-0234">DNA repair</keyword>
<evidence type="ECO:0000259" key="2">
    <source>
        <dbReference type="Pfam" id="PF05970"/>
    </source>
</evidence>
<sequence>MAKATIFDLFLGRPIQLPGVPLVDMASLQWEFEESVKEAWKERRKRLSVALAGVLDVPAAQRPQLLTTLQESTLRQPYLPLRPTPLSAGPTPSAQQPRWQPNIQRAVSMGQTTASFDEQTEAYHVGQEILDAAKSGLLSWVPGLVLVGRAGSGKTHVMCELAMYAIGLGFDIEITALSSKRAQQFGGLHAHKLFDLPAHQSNFPPQVQAKTAIASLSRSPIRWNLLKVTHCFFIEEVGLLSAQTIAAIDCILRYVLNNQVPFGGAIFVGTGAVCQLSQLGGDTFWSSTYLITCFRVAVLKHGIRFLDQWQEEVVDILERPRNTPQEIARVVQLVAQECNYVQR</sequence>
<keyword evidence="1" id="KW-0347">Helicase</keyword>
<dbReference type="Proteomes" id="UP000041254">
    <property type="component" value="Unassembled WGS sequence"/>
</dbReference>
<dbReference type="VEuPathDB" id="CryptoDB:Vbra_10818"/>
<comment type="cofactor">
    <cofactor evidence="1">
        <name>Mg(2+)</name>
        <dbReference type="ChEBI" id="CHEBI:18420"/>
    </cofactor>
</comment>
<keyword evidence="1" id="KW-0378">Hydrolase</keyword>
<dbReference type="InterPro" id="IPR027417">
    <property type="entry name" value="P-loop_NTPase"/>
</dbReference>
<organism evidence="3 4">
    <name type="scientific">Vitrella brassicaformis (strain CCMP3155)</name>
    <dbReference type="NCBI Taxonomy" id="1169540"/>
    <lineage>
        <taxon>Eukaryota</taxon>
        <taxon>Sar</taxon>
        <taxon>Alveolata</taxon>
        <taxon>Colpodellida</taxon>
        <taxon>Vitrellaceae</taxon>
        <taxon>Vitrella</taxon>
    </lineage>
</organism>
<name>A0A0G4E8Y6_VITBC</name>
<dbReference type="InterPro" id="IPR010285">
    <property type="entry name" value="DNA_helicase_pif1-like_DEAD"/>
</dbReference>
<dbReference type="AlphaFoldDB" id="A0A0G4E8Y6"/>
<dbReference type="EC" id="5.6.2.3" evidence="1"/>
<keyword evidence="4" id="KW-1185">Reference proteome</keyword>
<keyword evidence="1" id="KW-0227">DNA damage</keyword>
<dbReference type="GO" id="GO:0043139">
    <property type="term" value="F:5'-3' DNA helicase activity"/>
    <property type="evidence" value="ECO:0007669"/>
    <property type="project" value="UniProtKB-EC"/>
</dbReference>
<dbReference type="Gene3D" id="3.40.50.300">
    <property type="entry name" value="P-loop containing nucleotide triphosphate hydrolases"/>
    <property type="match status" value="1"/>
</dbReference>
<protein>
    <recommendedName>
        <fullName evidence="1">ATP-dependent DNA helicase</fullName>
        <ecNumber evidence="1">5.6.2.3</ecNumber>
    </recommendedName>
</protein>
<keyword evidence="1" id="KW-0547">Nucleotide-binding</keyword>